<comment type="caution">
    <text evidence="1">The sequence shown here is derived from an EMBL/GenBank/DDBJ whole genome shotgun (WGS) entry which is preliminary data.</text>
</comment>
<organism evidence="1 2">
    <name type="scientific">Haloplasma contractile SSD-17B</name>
    <dbReference type="NCBI Taxonomy" id="1033810"/>
    <lineage>
        <taxon>Bacteria</taxon>
        <taxon>Bacillati</taxon>
        <taxon>Mycoplasmatota</taxon>
        <taxon>Mollicutes</taxon>
        <taxon>Haloplasmatales</taxon>
        <taxon>Haloplasmataceae</taxon>
        <taxon>Haloplasma</taxon>
    </lineage>
</organism>
<gene>
    <name evidence="1" type="ORF">HLPCO_002236</name>
</gene>
<dbReference type="Proteomes" id="UP000005707">
    <property type="component" value="Unassembled WGS sequence"/>
</dbReference>
<proteinExistence type="predicted"/>
<dbReference type="STRING" id="1033810.HLPCO_002236"/>
<dbReference type="InParanoid" id="F7PRC1"/>
<dbReference type="RefSeq" id="WP_008824380.1">
    <property type="nucleotide sequence ID" value="NZ_AFNU02000008.1"/>
</dbReference>
<reference evidence="1 2" key="1">
    <citation type="journal article" date="2011" name="J. Bacteriol.">
        <title>Genome sequence of Haloplasma contractile, an unusual contractile bacterium from a deep-sea anoxic brine lake.</title>
        <authorList>
            <person name="Antunes A."/>
            <person name="Alam I."/>
            <person name="El Dorry H."/>
            <person name="Siam R."/>
            <person name="Robertson A."/>
            <person name="Bajic V.B."/>
            <person name="Stingl U."/>
        </authorList>
    </citation>
    <scope>NUCLEOTIDE SEQUENCE [LARGE SCALE GENOMIC DNA]</scope>
    <source>
        <strain evidence="1 2">SSD-17B</strain>
    </source>
</reference>
<sequence>MDIDYSLIRFIVEAIDFFLDIKDTTDVNPDKEMNLTNILNTADYDTKITSLVITAITLSYADDGKLDKQEKRIIKRLIKDHRQSLSKEAIKNIKYIKRHQMNKERLFRLYSRLNVNKQTALTIIDELDSLLDYSQSNIIKKRTFLKELKTDVIIRMTEYNEHSR</sequence>
<dbReference type="AlphaFoldDB" id="F7PRC1"/>
<accession>F7PRC1</accession>
<protein>
    <submittedName>
        <fullName evidence="1">Uncharacterized protein</fullName>
    </submittedName>
</protein>
<reference evidence="1 2" key="2">
    <citation type="journal article" date="2013" name="PLoS ONE">
        <title>INDIGO - INtegrated Data Warehouse of MIcrobial GenOmes with Examples from the Red Sea Extremophiles.</title>
        <authorList>
            <person name="Alam I."/>
            <person name="Antunes A."/>
            <person name="Kamau A.A."/>
            <person name="Ba Alawi W."/>
            <person name="Kalkatawi M."/>
            <person name="Stingl U."/>
            <person name="Bajic V.B."/>
        </authorList>
    </citation>
    <scope>NUCLEOTIDE SEQUENCE [LARGE SCALE GENOMIC DNA]</scope>
    <source>
        <strain evidence="1 2">SSD-17B</strain>
    </source>
</reference>
<evidence type="ECO:0000313" key="2">
    <source>
        <dbReference type="Proteomes" id="UP000005707"/>
    </source>
</evidence>
<name>F7PRC1_9MOLU</name>
<evidence type="ECO:0000313" key="1">
    <source>
        <dbReference type="EMBL" id="ERJ11753.1"/>
    </source>
</evidence>
<dbReference type="EMBL" id="AFNU02000008">
    <property type="protein sequence ID" value="ERJ11753.1"/>
    <property type="molecule type" value="Genomic_DNA"/>
</dbReference>
<keyword evidence="2" id="KW-1185">Reference proteome</keyword>